<dbReference type="EMBL" id="MPTB01000025">
    <property type="protein sequence ID" value="OMD45547.1"/>
    <property type="molecule type" value="Genomic_DNA"/>
</dbReference>
<reference evidence="2 3" key="1">
    <citation type="submission" date="2016-10" db="EMBL/GenBank/DDBJ databases">
        <title>Paenibacillus species isolates.</title>
        <authorList>
            <person name="Beno S.M."/>
        </authorList>
    </citation>
    <scope>NUCLEOTIDE SEQUENCE [LARGE SCALE GENOMIC DNA]</scope>
    <source>
        <strain evidence="2 3">FSL H7-0744</strain>
    </source>
</reference>
<dbReference type="RefSeq" id="WP_076112351.1">
    <property type="nucleotide sequence ID" value="NZ_MPTB01000025.1"/>
</dbReference>
<comment type="caution">
    <text evidence="2">The sequence shown here is derived from an EMBL/GenBank/DDBJ whole genome shotgun (WGS) entry which is preliminary data.</text>
</comment>
<name>A0ABX3H8Y3_PAEBO</name>
<evidence type="ECO:0000313" key="3">
    <source>
        <dbReference type="Proteomes" id="UP000187412"/>
    </source>
</evidence>
<organism evidence="2 3">
    <name type="scientific">Paenibacillus borealis</name>
    <dbReference type="NCBI Taxonomy" id="160799"/>
    <lineage>
        <taxon>Bacteria</taxon>
        <taxon>Bacillati</taxon>
        <taxon>Bacillota</taxon>
        <taxon>Bacilli</taxon>
        <taxon>Bacillales</taxon>
        <taxon>Paenibacillaceae</taxon>
        <taxon>Paenibacillus</taxon>
    </lineage>
</organism>
<keyword evidence="1" id="KW-0732">Signal</keyword>
<proteinExistence type="predicted"/>
<evidence type="ECO:0000256" key="1">
    <source>
        <dbReference type="SAM" id="SignalP"/>
    </source>
</evidence>
<feature type="chain" id="PRO_5046207718" evidence="1">
    <location>
        <begin position="40"/>
        <end position="354"/>
    </location>
</feature>
<feature type="signal peptide" evidence="1">
    <location>
        <begin position="1"/>
        <end position="39"/>
    </location>
</feature>
<sequence>MTIKSRRKAVPGRRGRFLLILCLCTIGLSASSAFPAAYAAKDTRVTVTQAVSHDALASLAIKTQPSTESLQDFTKLTIRKLSADAPFTSWKEARTDYYPLGPGTHSWLVNIMDGGQRIGYLIVSATEQGGYMLSEYGTGTSGLPYSLTDLRQFLVQEELITSNYSGKLELTALYASLLPVWKLTLDHTDIYINASVPQVLPWSSDKAEEVLKVQLDGVNTISGLDSDWSPLQTYRSEGLDDPYANLQWLTSPKLKLDSAENFTVLLNQRGSLVFQSAGRNDTTGAPFMITGYQRWLPAGSCGKTSGSSPAIVYAAAGPKGKRYLPLSALQQSGTLHQLPLAGKTVIGALTTSKR</sequence>
<accession>A0ABX3H8Y3</accession>
<evidence type="ECO:0000313" key="2">
    <source>
        <dbReference type="EMBL" id="OMD45547.1"/>
    </source>
</evidence>
<keyword evidence="3" id="KW-1185">Reference proteome</keyword>
<protein>
    <submittedName>
        <fullName evidence="2">Uncharacterized protein</fullName>
    </submittedName>
</protein>
<gene>
    <name evidence="2" type="ORF">BSK56_19365</name>
</gene>
<dbReference type="Proteomes" id="UP000187412">
    <property type="component" value="Unassembled WGS sequence"/>
</dbReference>